<sequence length="373" mass="40463">MQRKSQRFVELDFFRGLVLLIIVVDHIGGSMLSRFTLHAFALNDAAEVFVFLGGFATATAYVSLASRQSESVARGRFVRRSFEIYRAFLVTAALMLLASFVLRPFYGSAPNLATGDLDSLTSAPVASIAEILLFKRQPYLAAVLPMYAFFALAVPLLLPLARSKPWLLLGGSVVLWMLAPQLGDYLPSVDDNLWDFNPAAWQLMFVLGVLARCQPIYQRVSSHRFGWVMSVAALAVVAGMAYYKLILPAGAIDSDFKRNLAGARVANFLAIAWLAANLVRYGVVKQIAARLPWIGAVGRDGMVCFVAGTVISLVVDSVLFTLTGGYINVPLGFAADAVAISLLLAVPQLRRPLVHAITPKPALDTGRAARSAR</sequence>
<feature type="transmembrane region" description="Helical" evidence="1">
    <location>
        <begin position="194"/>
        <end position="213"/>
    </location>
</feature>
<feature type="transmembrane region" description="Helical" evidence="1">
    <location>
        <begin position="303"/>
        <end position="320"/>
    </location>
</feature>
<keyword evidence="1" id="KW-0812">Transmembrane</keyword>
<dbReference type="RefSeq" id="WP_087628735.1">
    <property type="nucleotide sequence ID" value="NZ_FCNZ02000001.1"/>
</dbReference>
<dbReference type="EMBL" id="FCNZ02000001">
    <property type="protein sequence ID" value="SAL14767.1"/>
    <property type="molecule type" value="Genomic_DNA"/>
</dbReference>
<gene>
    <name evidence="2" type="ORF">AWB66_00591</name>
</gene>
<feature type="transmembrane region" description="Helical" evidence="1">
    <location>
        <begin position="225"/>
        <end position="245"/>
    </location>
</feature>
<keyword evidence="1" id="KW-1133">Transmembrane helix</keyword>
<feature type="transmembrane region" description="Helical" evidence="1">
    <location>
        <begin position="165"/>
        <end position="182"/>
    </location>
</feature>
<name>A0A158F4L8_9BURK</name>
<feature type="transmembrane region" description="Helical" evidence="1">
    <location>
        <begin position="265"/>
        <end position="283"/>
    </location>
</feature>
<organism evidence="2 3">
    <name type="scientific">Caballeronia telluris</name>
    <dbReference type="NCBI Taxonomy" id="326475"/>
    <lineage>
        <taxon>Bacteria</taxon>
        <taxon>Pseudomonadati</taxon>
        <taxon>Pseudomonadota</taxon>
        <taxon>Betaproteobacteria</taxon>
        <taxon>Burkholderiales</taxon>
        <taxon>Burkholderiaceae</taxon>
        <taxon>Caballeronia</taxon>
    </lineage>
</organism>
<dbReference type="Proteomes" id="UP000054717">
    <property type="component" value="Unassembled WGS sequence"/>
</dbReference>
<reference evidence="2" key="1">
    <citation type="submission" date="2016-01" db="EMBL/GenBank/DDBJ databases">
        <authorList>
            <person name="Peeters Charlotte."/>
        </authorList>
    </citation>
    <scope>NUCLEOTIDE SEQUENCE</scope>
    <source>
        <strain evidence="2">LMG 22936</strain>
    </source>
</reference>
<keyword evidence="1" id="KW-0472">Membrane</keyword>
<accession>A0A158F4L8</accession>
<evidence type="ECO:0000313" key="2">
    <source>
        <dbReference type="EMBL" id="SAL14767.1"/>
    </source>
</evidence>
<feature type="transmembrane region" description="Helical" evidence="1">
    <location>
        <begin position="45"/>
        <end position="64"/>
    </location>
</feature>
<keyword evidence="3" id="KW-1185">Reference proteome</keyword>
<proteinExistence type="predicted"/>
<comment type="caution">
    <text evidence="2">The sequence shown here is derived from an EMBL/GenBank/DDBJ whole genome shotgun (WGS) entry which is preliminary data.</text>
</comment>
<dbReference type="AlphaFoldDB" id="A0A158F4L8"/>
<feature type="transmembrane region" description="Helical" evidence="1">
    <location>
        <begin position="139"/>
        <end position="158"/>
    </location>
</feature>
<evidence type="ECO:0000313" key="3">
    <source>
        <dbReference type="Proteomes" id="UP000054717"/>
    </source>
</evidence>
<dbReference type="PANTHER" id="PTHR38592:SF3">
    <property type="entry name" value="BLL4819 PROTEIN"/>
    <property type="match status" value="1"/>
</dbReference>
<dbReference type="PIRSF" id="PIRSF028704">
    <property type="entry name" value="UPC028704"/>
    <property type="match status" value="1"/>
</dbReference>
<evidence type="ECO:0000256" key="1">
    <source>
        <dbReference type="SAM" id="Phobius"/>
    </source>
</evidence>
<dbReference type="InterPro" id="IPR014550">
    <property type="entry name" value="UCP028704_OpgC"/>
</dbReference>
<dbReference type="Pfam" id="PF10129">
    <property type="entry name" value="OpgC_C"/>
    <property type="match status" value="1"/>
</dbReference>
<protein>
    <submittedName>
        <fullName evidence="2">Membrane protein</fullName>
    </submittedName>
</protein>
<dbReference type="PANTHER" id="PTHR38592">
    <property type="entry name" value="BLL4819 PROTEIN"/>
    <property type="match status" value="1"/>
</dbReference>
<feature type="transmembrane region" description="Helical" evidence="1">
    <location>
        <begin position="12"/>
        <end position="33"/>
    </location>
</feature>
<feature type="transmembrane region" description="Helical" evidence="1">
    <location>
        <begin position="84"/>
        <end position="102"/>
    </location>
</feature>
<dbReference type="STRING" id="326475.AWB66_00591"/>